<feature type="region of interest" description="Disordered" evidence="2">
    <location>
        <begin position="1"/>
        <end position="48"/>
    </location>
</feature>
<dbReference type="PANTHER" id="PTHR33442">
    <property type="entry name" value="TRANS-3-HYDROXY-L-PROLINE DEHYDRATASE"/>
    <property type="match status" value="1"/>
</dbReference>
<dbReference type="PANTHER" id="PTHR33442:SF5">
    <property type="entry name" value="BIFUNCTIONAL TRANS-3-HYDROXY-L-PROLINE DEHYDRATASE_2-EPIMERASE"/>
    <property type="match status" value="1"/>
</dbReference>
<organism evidence="3 4">
    <name type="scientific">Aureococcus anophagefferens</name>
    <name type="common">Harmful bloom alga</name>
    <dbReference type="NCBI Taxonomy" id="44056"/>
    <lineage>
        <taxon>Eukaryota</taxon>
        <taxon>Sar</taxon>
        <taxon>Stramenopiles</taxon>
        <taxon>Ochrophyta</taxon>
        <taxon>Pelagophyceae</taxon>
        <taxon>Pelagomonadales</taxon>
        <taxon>Pelagomonadaceae</taxon>
        <taxon>Aureococcus</taxon>
    </lineage>
</organism>
<comment type="similarity">
    <text evidence="1">Belongs to the proline racemase family.</text>
</comment>
<proteinExistence type="inferred from homology"/>
<dbReference type="Proteomes" id="UP001363151">
    <property type="component" value="Unassembled WGS sequence"/>
</dbReference>
<evidence type="ECO:0000313" key="4">
    <source>
        <dbReference type="Proteomes" id="UP001363151"/>
    </source>
</evidence>
<evidence type="ECO:0000256" key="2">
    <source>
        <dbReference type="SAM" id="MobiDB-lite"/>
    </source>
</evidence>
<dbReference type="Gene3D" id="3.10.310.10">
    <property type="entry name" value="Diaminopimelate Epimerase, Chain A, domain 1"/>
    <property type="match status" value="1"/>
</dbReference>
<comment type="caution">
    <text evidence="3">The sequence shown here is derived from an EMBL/GenBank/DDBJ whole genome shotgun (WGS) entry which is preliminary data.</text>
</comment>
<dbReference type="EMBL" id="JBBJCI010000426">
    <property type="protein sequence ID" value="KAK7230712.1"/>
    <property type="molecule type" value="Genomic_DNA"/>
</dbReference>
<evidence type="ECO:0000313" key="3">
    <source>
        <dbReference type="EMBL" id="KAK7230712.1"/>
    </source>
</evidence>
<dbReference type="Pfam" id="PF05544">
    <property type="entry name" value="Pro_racemase"/>
    <property type="match status" value="1"/>
</dbReference>
<evidence type="ECO:0000256" key="1">
    <source>
        <dbReference type="ARBA" id="ARBA00007529"/>
    </source>
</evidence>
<gene>
    <name evidence="3" type="ORF">SO694_00078190</name>
</gene>
<keyword evidence="4" id="KW-1185">Reference proteome</keyword>
<dbReference type="InterPro" id="IPR008794">
    <property type="entry name" value="Pro_racemase_fam"/>
</dbReference>
<dbReference type="SUPFAM" id="SSF54506">
    <property type="entry name" value="Diaminopimelate epimerase-like"/>
    <property type="match status" value="2"/>
</dbReference>
<protein>
    <submittedName>
        <fullName evidence="3">Trans-L-3-hydroxyproline dehydratase</fullName>
    </submittedName>
</protein>
<feature type="region of interest" description="Disordered" evidence="2">
    <location>
        <begin position="175"/>
        <end position="206"/>
    </location>
</feature>
<name>A0ABR1FH57_AURAN</name>
<sequence length="607" mass="65033">MIDLTGSDSDDEAPAPSPQRAPKRTVDQIDLTADDNEDDAPRKKARTAADADFDAWRALGAARPPCITEFTEAQLKEPLKLPNGQPNPAHPCIIWRNSLPKKRPFTVKLIIDDARARAPRAWEHSHRGPRAGIGNDGITLCVTSIVVQAAKPKNPIPKIMAWLKKNKMSIITRAARGPPGAEPQRRARGARSSARPTRRRAAEAKGETLTANHSFNNQAHVLTDEDRSAGGRAAPAHVLTDEDRSAGGRAARVLRAAPRARRATWTGAPRRLQRAANLRDAAEAAGLPSRPRLAKTKKGFEKAAAENRAPVLTDFNFTEEGASAGGRAARARKVPKMMKKALKMLEAGGAGLKTDEDWKTMRAQRRAVASFRENFKLPARLWEQREVLRCVDLHCGGEPATVVFGGGGVADAPGATMFAKRAHVMERMDRWREPKRVAEGGSTFAPSRAQVKAGVRDQHPVDHPDFDYPGPDILAFRGPSATPGVDAKNTVVMSNGYSGMLDRSPCGSGACAIMALLRERANCASARTVHESVVGSIFTGRLAATTTVGGFPAVEPTIAGPRGSRYAGVVVDPTDPFPAGYRVADIATVVIVHGGPFPAGPASREIG</sequence>
<accession>A0ABR1FH57</accession>
<reference evidence="3 4" key="1">
    <citation type="submission" date="2024-03" db="EMBL/GenBank/DDBJ databases">
        <title>Aureococcus anophagefferens CCMP1851 and Kratosvirus quantuckense: Draft genome of a second virus-susceptible host strain in the model system.</title>
        <authorList>
            <person name="Chase E."/>
            <person name="Truchon A.R."/>
            <person name="Schepens W."/>
            <person name="Wilhelm S.W."/>
        </authorList>
    </citation>
    <scope>NUCLEOTIDE SEQUENCE [LARGE SCALE GENOMIC DNA]</scope>
    <source>
        <strain evidence="3 4">CCMP1851</strain>
    </source>
</reference>